<proteinExistence type="predicted"/>
<accession>A0A0F9B0I3</accession>
<dbReference type="InterPro" id="IPR013320">
    <property type="entry name" value="ConA-like_dom_sf"/>
</dbReference>
<dbReference type="EMBL" id="LAZR01040073">
    <property type="protein sequence ID" value="KKL15414.1"/>
    <property type="molecule type" value="Genomic_DNA"/>
</dbReference>
<gene>
    <name evidence="1" type="ORF">LCGC14_2505840</name>
</gene>
<reference evidence="1" key="1">
    <citation type="journal article" date="2015" name="Nature">
        <title>Complex archaea that bridge the gap between prokaryotes and eukaryotes.</title>
        <authorList>
            <person name="Spang A."/>
            <person name="Saw J.H."/>
            <person name="Jorgensen S.L."/>
            <person name="Zaremba-Niedzwiedzka K."/>
            <person name="Martijn J."/>
            <person name="Lind A.E."/>
            <person name="van Eijk R."/>
            <person name="Schleper C."/>
            <person name="Guy L."/>
            <person name="Ettema T.J."/>
        </authorList>
    </citation>
    <scope>NUCLEOTIDE SEQUENCE</scope>
</reference>
<name>A0A0F9B0I3_9ZZZZ</name>
<dbReference type="AlphaFoldDB" id="A0A0F9B0I3"/>
<dbReference type="Pfam" id="PF13385">
    <property type="entry name" value="Laminin_G_3"/>
    <property type="match status" value="1"/>
</dbReference>
<dbReference type="Gene3D" id="2.60.40.10">
    <property type="entry name" value="Immunoglobulins"/>
    <property type="match status" value="1"/>
</dbReference>
<dbReference type="InterPro" id="IPR013783">
    <property type="entry name" value="Ig-like_fold"/>
</dbReference>
<sequence length="497" mass="54345">TECNQTLIGNHIEQKETWTKLTPADFKKNDILTIGIFTEVQIKDKVEWIPNFFGVRIDEWAGWEASMSVDLVAYYKLDEPSGSIAFDSLGVFNGTNTGVTLNQTGIINRSYLFEGGGNINIGDLNISTNLSLSVWINTSNVNQFGVLVQRSPVNSRWLFFLDTSVINFRGGDATSDITCLIGNITNNTWHNLVAVAESTTGKIYVDGVKCTEGSITAISNAGNTDTLIGRHSSGGEISSLVDEVAIWNRTLTDSEIKDILYNNGIGCTFEDETCQGPSVTLNSPINNFNTINNTIDFNGTVVSPFGITNVSLFIDEILNETNSSGINDTDYLFTKTISDGNHNWTYEACDSRGCSNATTRNFTISDFIEISFVAENFTFETKSETFIINLSTDGTTPTDASLIYNGTDLGSTTLTDTGNDNFNLSQTVDIPIGIGNNSWFFNFSLNGIQSSTSHQQSVAAINLTFCQTAPQNIPYINFTFRNETVNQEDITASITSS</sequence>
<feature type="non-terminal residue" evidence="1">
    <location>
        <position position="497"/>
    </location>
</feature>
<dbReference type="SUPFAM" id="SSF49899">
    <property type="entry name" value="Concanavalin A-like lectins/glucanases"/>
    <property type="match status" value="1"/>
</dbReference>
<comment type="caution">
    <text evidence="1">The sequence shown here is derived from an EMBL/GenBank/DDBJ whole genome shotgun (WGS) entry which is preliminary data.</text>
</comment>
<evidence type="ECO:0008006" key="2">
    <source>
        <dbReference type="Google" id="ProtNLM"/>
    </source>
</evidence>
<protein>
    <recommendedName>
        <fullName evidence="2">LamG-like jellyroll fold domain-containing protein</fullName>
    </recommendedName>
</protein>
<feature type="non-terminal residue" evidence="1">
    <location>
        <position position="1"/>
    </location>
</feature>
<dbReference type="Gene3D" id="2.60.120.200">
    <property type="match status" value="1"/>
</dbReference>
<organism evidence="1">
    <name type="scientific">marine sediment metagenome</name>
    <dbReference type="NCBI Taxonomy" id="412755"/>
    <lineage>
        <taxon>unclassified sequences</taxon>
        <taxon>metagenomes</taxon>
        <taxon>ecological metagenomes</taxon>
    </lineage>
</organism>
<evidence type="ECO:0000313" key="1">
    <source>
        <dbReference type="EMBL" id="KKL15414.1"/>
    </source>
</evidence>